<dbReference type="AlphaFoldDB" id="A0A9P6HUS9"/>
<organism evidence="2 3">
    <name type="scientific">Thelephora terrestris</name>
    <dbReference type="NCBI Taxonomy" id="56493"/>
    <lineage>
        <taxon>Eukaryota</taxon>
        <taxon>Fungi</taxon>
        <taxon>Dikarya</taxon>
        <taxon>Basidiomycota</taxon>
        <taxon>Agaricomycotina</taxon>
        <taxon>Agaricomycetes</taxon>
        <taxon>Thelephorales</taxon>
        <taxon>Thelephoraceae</taxon>
        <taxon>Thelephora</taxon>
    </lineage>
</organism>
<gene>
    <name evidence="2" type="ORF">BJ322DRAFT_124880</name>
</gene>
<evidence type="ECO:0000259" key="1">
    <source>
        <dbReference type="PROSITE" id="PS50181"/>
    </source>
</evidence>
<dbReference type="Proteomes" id="UP000736335">
    <property type="component" value="Unassembled WGS sequence"/>
</dbReference>
<evidence type="ECO:0000313" key="2">
    <source>
        <dbReference type="EMBL" id="KAF9793387.1"/>
    </source>
</evidence>
<feature type="domain" description="F-box" evidence="1">
    <location>
        <begin position="2"/>
        <end position="48"/>
    </location>
</feature>
<dbReference type="SMART" id="SM00256">
    <property type="entry name" value="FBOX"/>
    <property type="match status" value="1"/>
</dbReference>
<dbReference type="PROSITE" id="PS50181">
    <property type="entry name" value="FBOX"/>
    <property type="match status" value="1"/>
</dbReference>
<dbReference type="SUPFAM" id="SSF81383">
    <property type="entry name" value="F-box domain"/>
    <property type="match status" value="1"/>
</dbReference>
<evidence type="ECO:0000313" key="3">
    <source>
        <dbReference type="Proteomes" id="UP000736335"/>
    </source>
</evidence>
<reference evidence="2" key="1">
    <citation type="journal article" date="2020" name="Nat. Commun.">
        <title>Large-scale genome sequencing of mycorrhizal fungi provides insights into the early evolution of symbiotic traits.</title>
        <authorList>
            <person name="Miyauchi S."/>
            <person name="Kiss E."/>
            <person name="Kuo A."/>
            <person name="Drula E."/>
            <person name="Kohler A."/>
            <person name="Sanchez-Garcia M."/>
            <person name="Morin E."/>
            <person name="Andreopoulos B."/>
            <person name="Barry K.W."/>
            <person name="Bonito G."/>
            <person name="Buee M."/>
            <person name="Carver A."/>
            <person name="Chen C."/>
            <person name="Cichocki N."/>
            <person name="Clum A."/>
            <person name="Culley D."/>
            <person name="Crous P.W."/>
            <person name="Fauchery L."/>
            <person name="Girlanda M."/>
            <person name="Hayes R.D."/>
            <person name="Keri Z."/>
            <person name="LaButti K."/>
            <person name="Lipzen A."/>
            <person name="Lombard V."/>
            <person name="Magnuson J."/>
            <person name="Maillard F."/>
            <person name="Murat C."/>
            <person name="Nolan M."/>
            <person name="Ohm R.A."/>
            <person name="Pangilinan J."/>
            <person name="Pereira M.F."/>
            <person name="Perotto S."/>
            <person name="Peter M."/>
            <person name="Pfister S."/>
            <person name="Riley R."/>
            <person name="Sitrit Y."/>
            <person name="Stielow J.B."/>
            <person name="Szollosi G."/>
            <person name="Zifcakova L."/>
            <person name="Stursova M."/>
            <person name="Spatafora J.W."/>
            <person name="Tedersoo L."/>
            <person name="Vaario L.M."/>
            <person name="Yamada A."/>
            <person name="Yan M."/>
            <person name="Wang P."/>
            <person name="Xu J."/>
            <person name="Bruns T."/>
            <person name="Baldrian P."/>
            <person name="Vilgalys R."/>
            <person name="Dunand C."/>
            <person name="Henrissat B."/>
            <person name="Grigoriev I.V."/>
            <person name="Hibbett D."/>
            <person name="Nagy L.G."/>
            <person name="Martin F.M."/>
        </authorList>
    </citation>
    <scope>NUCLEOTIDE SEQUENCE</scope>
    <source>
        <strain evidence="2">UH-Tt-Lm1</strain>
    </source>
</reference>
<dbReference type="InterPro" id="IPR036047">
    <property type="entry name" value="F-box-like_dom_sf"/>
</dbReference>
<dbReference type="Pfam" id="PF00646">
    <property type="entry name" value="F-box"/>
    <property type="match status" value="1"/>
</dbReference>
<accession>A0A9P6HUS9</accession>
<name>A0A9P6HUS9_9AGAM</name>
<protein>
    <recommendedName>
        <fullName evidence="1">F-box domain-containing protein</fullName>
    </recommendedName>
</protein>
<sequence length="242" mass="27177">MTELTQRLPLELLDKILEHASVLEVLKFKQVNRVFRDAILTSPLIQHKIELYAAGLEYNAAAGISLADSKNALSRYRSSMDSLCPVEKRTVNVWRDNVDRTRSGGGIYVIFQDSVRLFALGSASRGIPHREWEIPLPVADPVVCCLCPDGDVIAFVERCDYPPAIKIHLRSLSDGEHHPAALSPTIHYSQMDAVVYGIHCASITSSRLVVLASDRAFGERRLMVWDWKRARLLFLSQCGIHR</sequence>
<comment type="caution">
    <text evidence="2">The sequence shown here is derived from an EMBL/GenBank/DDBJ whole genome shotgun (WGS) entry which is preliminary data.</text>
</comment>
<dbReference type="EMBL" id="WIUZ02000001">
    <property type="protein sequence ID" value="KAF9793387.1"/>
    <property type="molecule type" value="Genomic_DNA"/>
</dbReference>
<proteinExistence type="predicted"/>
<dbReference type="OrthoDB" id="2751409at2759"/>
<dbReference type="InterPro" id="IPR001810">
    <property type="entry name" value="F-box_dom"/>
</dbReference>
<reference evidence="2" key="2">
    <citation type="submission" date="2020-11" db="EMBL/GenBank/DDBJ databases">
        <authorList>
            <consortium name="DOE Joint Genome Institute"/>
            <person name="Kuo A."/>
            <person name="Miyauchi S."/>
            <person name="Kiss E."/>
            <person name="Drula E."/>
            <person name="Kohler A."/>
            <person name="Sanchez-Garcia M."/>
            <person name="Andreopoulos B."/>
            <person name="Barry K.W."/>
            <person name="Bonito G."/>
            <person name="Buee M."/>
            <person name="Carver A."/>
            <person name="Chen C."/>
            <person name="Cichocki N."/>
            <person name="Clum A."/>
            <person name="Culley D."/>
            <person name="Crous P.W."/>
            <person name="Fauchery L."/>
            <person name="Girlanda M."/>
            <person name="Hayes R."/>
            <person name="Keri Z."/>
            <person name="Labutti K."/>
            <person name="Lipzen A."/>
            <person name="Lombard V."/>
            <person name="Magnuson J."/>
            <person name="Maillard F."/>
            <person name="Morin E."/>
            <person name="Murat C."/>
            <person name="Nolan M."/>
            <person name="Ohm R."/>
            <person name="Pangilinan J."/>
            <person name="Pereira M."/>
            <person name="Perotto S."/>
            <person name="Peter M."/>
            <person name="Riley R."/>
            <person name="Sitrit Y."/>
            <person name="Stielow B."/>
            <person name="Szollosi G."/>
            <person name="Zifcakova L."/>
            <person name="Stursova M."/>
            <person name="Spatafora J.W."/>
            <person name="Tedersoo L."/>
            <person name="Vaario L.-M."/>
            <person name="Yamada A."/>
            <person name="Yan M."/>
            <person name="Wang P."/>
            <person name="Xu J."/>
            <person name="Bruns T."/>
            <person name="Baldrian P."/>
            <person name="Vilgalys R."/>
            <person name="Henrissat B."/>
            <person name="Grigoriev I.V."/>
            <person name="Hibbett D."/>
            <person name="Nagy L.G."/>
            <person name="Martin F.M."/>
        </authorList>
    </citation>
    <scope>NUCLEOTIDE SEQUENCE</scope>
    <source>
        <strain evidence="2">UH-Tt-Lm1</strain>
    </source>
</reference>
<keyword evidence="3" id="KW-1185">Reference proteome</keyword>